<gene>
    <name evidence="2" type="ORF">D2T31_04860</name>
</gene>
<feature type="compositionally biased region" description="Pro residues" evidence="1">
    <location>
        <begin position="81"/>
        <end position="91"/>
    </location>
</feature>
<sequence length="100" mass="10787">MTATVTHIPTTFTALAMARQAVYGPAPLTAAETAECCDVLARGDDCDQMIARNLRKTLRPTDVDAFRRADGEEIRGSAPLPIFPEEPPAPRPDGLDDYTA</sequence>
<proteinExistence type="predicted"/>
<reference evidence="2 3" key="2">
    <citation type="submission" date="2019-01" db="EMBL/GenBank/DDBJ databases">
        <authorList>
            <person name="Li Y."/>
        </authorList>
    </citation>
    <scope>NUCLEOTIDE SEQUENCE [LARGE SCALE GENOMIC DNA]</scope>
    <source>
        <strain evidence="2 3">D19-10-3-21</strain>
    </source>
</reference>
<feature type="region of interest" description="Disordered" evidence="1">
    <location>
        <begin position="71"/>
        <end position="100"/>
    </location>
</feature>
<evidence type="ECO:0000313" key="3">
    <source>
        <dbReference type="Proteomes" id="UP000285295"/>
    </source>
</evidence>
<reference evidence="2 3" key="1">
    <citation type="submission" date="2019-01" db="EMBL/GenBank/DDBJ databases">
        <title>Sinorhodobacter populi sp. nov. isolated from the symptomatic bark tissue of Populus euramericana canker.</title>
        <authorList>
            <person name="Xu G."/>
        </authorList>
    </citation>
    <scope>NUCLEOTIDE SEQUENCE [LARGE SCALE GENOMIC DNA]</scope>
    <source>
        <strain evidence="2 3">D19-10-3-21</strain>
    </source>
</reference>
<evidence type="ECO:0000313" key="2">
    <source>
        <dbReference type="EMBL" id="RWR31332.1"/>
    </source>
</evidence>
<protein>
    <submittedName>
        <fullName evidence="2">Uncharacterized protein</fullName>
    </submittedName>
</protein>
<accession>A0A443KF95</accession>
<organism evidence="2 3">
    <name type="scientific">Paenirhodobacter populi</name>
    <dbReference type="NCBI Taxonomy" id="2306993"/>
    <lineage>
        <taxon>Bacteria</taxon>
        <taxon>Pseudomonadati</taxon>
        <taxon>Pseudomonadota</taxon>
        <taxon>Alphaproteobacteria</taxon>
        <taxon>Rhodobacterales</taxon>
        <taxon>Rhodobacter group</taxon>
        <taxon>Paenirhodobacter</taxon>
    </lineage>
</organism>
<name>A0A443KF95_9RHOB</name>
<dbReference type="RefSeq" id="WP_128236480.1">
    <property type="nucleotide sequence ID" value="NZ_SAUX01000004.1"/>
</dbReference>
<comment type="caution">
    <text evidence="2">The sequence shown here is derived from an EMBL/GenBank/DDBJ whole genome shotgun (WGS) entry which is preliminary data.</text>
</comment>
<dbReference type="EMBL" id="SAUX01000004">
    <property type="protein sequence ID" value="RWR31332.1"/>
    <property type="molecule type" value="Genomic_DNA"/>
</dbReference>
<dbReference type="AlphaFoldDB" id="A0A443KF95"/>
<evidence type="ECO:0000256" key="1">
    <source>
        <dbReference type="SAM" id="MobiDB-lite"/>
    </source>
</evidence>
<dbReference type="Proteomes" id="UP000285295">
    <property type="component" value="Unassembled WGS sequence"/>
</dbReference>